<evidence type="ECO:0000256" key="4">
    <source>
        <dbReference type="ARBA" id="ARBA00022807"/>
    </source>
</evidence>
<proteinExistence type="inferred from homology"/>
<keyword evidence="8" id="KW-1185">Reference proteome</keyword>
<dbReference type="Pfam" id="PF00877">
    <property type="entry name" value="NLPC_P60"/>
    <property type="match status" value="1"/>
</dbReference>
<keyword evidence="2" id="KW-0645">Protease</keyword>
<dbReference type="GO" id="GO:0008234">
    <property type="term" value="F:cysteine-type peptidase activity"/>
    <property type="evidence" value="ECO:0007669"/>
    <property type="project" value="UniProtKB-KW"/>
</dbReference>
<feature type="domain" description="NlpC/P60" evidence="6">
    <location>
        <begin position="155"/>
        <end position="279"/>
    </location>
</feature>
<name>A0A5K8AHQ6_9BACT</name>
<dbReference type="RefSeq" id="WP_155312998.1">
    <property type="nucleotide sequence ID" value="NZ_AP021879.1"/>
</dbReference>
<dbReference type="InterPro" id="IPR000064">
    <property type="entry name" value="NLP_P60_dom"/>
</dbReference>
<evidence type="ECO:0000259" key="6">
    <source>
        <dbReference type="PROSITE" id="PS51935"/>
    </source>
</evidence>
<dbReference type="EMBL" id="AP021879">
    <property type="protein sequence ID" value="BBO92222.1"/>
    <property type="molecule type" value="Genomic_DNA"/>
</dbReference>
<keyword evidence="3" id="KW-0378">Hydrolase</keyword>
<gene>
    <name evidence="7" type="ORF">DSCOOX_54020</name>
</gene>
<dbReference type="PROSITE" id="PS51724">
    <property type="entry name" value="SPOR"/>
    <property type="match status" value="1"/>
</dbReference>
<dbReference type="GO" id="GO:0042834">
    <property type="term" value="F:peptidoglycan binding"/>
    <property type="evidence" value="ECO:0007669"/>
    <property type="project" value="InterPro"/>
</dbReference>
<dbReference type="Gene3D" id="3.30.70.1070">
    <property type="entry name" value="Sporulation related repeat"/>
    <property type="match status" value="1"/>
</dbReference>
<evidence type="ECO:0000313" key="7">
    <source>
        <dbReference type="EMBL" id="BBO92222.1"/>
    </source>
</evidence>
<dbReference type="AlphaFoldDB" id="A0A5K8AHQ6"/>
<dbReference type="InterPro" id="IPR038765">
    <property type="entry name" value="Papain-like_cys_pep_sf"/>
</dbReference>
<feature type="domain" description="SPOR" evidence="5">
    <location>
        <begin position="67"/>
        <end position="143"/>
    </location>
</feature>
<accession>A0A5K8AHQ6</accession>
<organism evidence="7 8">
    <name type="scientific">Desulfosarcina ovata subsp. ovata</name>
    <dbReference type="NCBI Taxonomy" id="2752305"/>
    <lineage>
        <taxon>Bacteria</taxon>
        <taxon>Pseudomonadati</taxon>
        <taxon>Thermodesulfobacteriota</taxon>
        <taxon>Desulfobacteria</taxon>
        <taxon>Desulfobacterales</taxon>
        <taxon>Desulfosarcinaceae</taxon>
        <taxon>Desulfosarcina</taxon>
    </lineage>
</organism>
<evidence type="ECO:0000259" key="5">
    <source>
        <dbReference type="PROSITE" id="PS51724"/>
    </source>
</evidence>
<evidence type="ECO:0000256" key="3">
    <source>
        <dbReference type="ARBA" id="ARBA00022801"/>
    </source>
</evidence>
<sequence length="279" mass="30974">MAIEQSALAGYNNPMQAPSTFRHAHLARLLLVVLLTWVWGCASSTHGTPSTKPPGTIGKRADLPTPHIQTIGVTIQVGAFASERNASAYARRLQSQGLDAYHFIDTDRLYKVRFDRFPTKAAALNRAQRLQSDGIIDVYYIVRALLYEDIAGATPQLQHDLIQTAQRFIGVEYHWGGTTVETGMDCSGLIQTVYRLNGINLPRTAREQYAAGDPVSRNDLAKGDLVFFDTSRWGKINHVGIYCGNNAFIHAPGSGKRIQTTSLSKAYYRKHFAGARRYF</sequence>
<dbReference type="InterPro" id="IPR036680">
    <property type="entry name" value="SPOR-like_sf"/>
</dbReference>
<dbReference type="PROSITE" id="PS51935">
    <property type="entry name" value="NLPC_P60"/>
    <property type="match status" value="1"/>
</dbReference>
<dbReference type="InterPro" id="IPR051202">
    <property type="entry name" value="Peptidase_C40"/>
</dbReference>
<dbReference type="GO" id="GO:0006508">
    <property type="term" value="P:proteolysis"/>
    <property type="evidence" value="ECO:0007669"/>
    <property type="project" value="UniProtKB-KW"/>
</dbReference>
<reference evidence="7 8" key="1">
    <citation type="submission" date="2019-11" db="EMBL/GenBank/DDBJ databases">
        <title>Comparative genomics of hydrocarbon-degrading Desulfosarcina strains.</title>
        <authorList>
            <person name="Watanabe M."/>
            <person name="Kojima H."/>
            <person name="Fukui M."/>
        </authorList>
    </citation>
    <scope>NUCLEOTIDE SEQUENCE [LARGE SCALE GENOMIC DNA]</scope>
    <source>
        <strain evidence="8">oXyS1</strain>
    </source>
</reference>
<comment type="similarity">
    <text evidence="1">Belongs to the peptidase C40 family.</text>
</comment>
<protein>
    <submittedName>
        <fullName evidence="7">Peptidoglycan-binding protein</fullName>
    </submittedName>
</protein>
<dbReference type="InterPro" id="IPR007730">
    <property type="entry name" value="SPOR-like_dom"/>
</dbReference>
<evidence type="ECO:0000256" key="2">
    <source>
        <dbReference type="ARBA" id="ARBA00022670"/>
    </source>
</evidence>
<dbReference type="Pfam" id="PF05036">
    <property type="entry name" value="SPOR"/>
    <property type="match status" value="1"/>
</dbReference>
<keyword evidence="4" id="KW-0788">Thiol protease</keyword>
<evidence type="ECO:0000313" key="8">
    <source>
        <dbReference type="Proteomes" id="UP000422108"/>
    </source>
</evidence>
<dbReference type="PANTHER" id="PTHR47053:SF1">
    <property type="entry name" value="MUREIN DD-ENDOPEPTIDASE MEPH-RELATED"/>
    <property type="match status" value="1"/>
</dbReference>
<dbReference type="SUPFAM" id="SSF110997">
    <property type="entry name" value="Sporulation related repeat"/>
    <property type="match status" value="1"/>
</dbReference>
<dbReference type="SUPFAM" id="SSF54001">
    <property type="entry name" value="Cysteine proteinases"/>
    <property type="match status" value="1"/>
</dbReference>
<dbReference type="PANTHER" id="PTHR47053">
    <property type="entry name" value="MUREIN DD-ENDOPEPTIDASE MEPH-RELATED"/>
    <property type="match status" value="1"/>
</dbReference>
<dbReference type="Gene3D" id="3.90.1720.10">
    <property type="entry name" value="endopeptidase domain like (from Nostoc punctiforme)"/>
    <property type="match status" value="1"/>
</dbReference>
<dbReference type="Proteomes" id="UP000422108">
    <property type="component" value="Chromosome"/>
</dbReference>
<evidence type="ECO:0000256" key="1">
    <source>
        <dbReference type="ARBA" id="ARBA00007074"/>
    </source>
</evidence>